<comment type="subcellular location">
    <subcellularLocation>
        <location evidence="1">Nucleus</location>
    </subcellularLocation>
</comment>
<dbReference type="GO" id="GO:0006364">
    <property type="term" value="P:rRNA processing"/>
    <property type="evidence" value="ECO:0007669"/>
    <property type="project" value="UniProtKB-KW"/>
</dbReference>
<proteinExistence type="inferred from homology"/>
<evidence type="ECO:0000259" key="11">
    <source>
        <dbReference type="SMART" id="SM00479"/>
    </source>
</evidence>
<evidence type="ECO:0000256" key="3">
    <source>
        <dbReference type="ARBA" id="ARBA00016937"/>
    </source>
</evidence>
<dbReference type="AlphaFoldDB" id="A0A2T7PSA3"/>
<feature type="region of interest" description="Disordered" evidence="10">
    <location>
        <begin position="1"/>
        <end position="36"/>
    </location>
</feature>
<dbReference type="GO" id="GO:0005634">
    <property type="term" value="C:nucleus"/>
    <property type="evidence" value="ECO:0007669"/>
    <property type="project" value="UniProtKB-SubCell"/>
</dbReference>
<sequence>MDEISRSYDSSADDDSISSLELNTRDEELEKQKKRKLHLRYSSKNSRVKRIRSSNENEDMEIATRKMVTYNDEDFKQKNISLQPQDCGLQCKDMSEDCVKHIHHTKSLNICTVTNGWTPRAKSPLLQDSEVSLIQKREYNRIPVNGHPFIQCFGIKNHQKPRRKGQSPIASKSQCLTSCKSCATHTFLKLTHEEMTEMANYVGMDCEFVGIGPRKTNALGRCSIVDHAGQVIFDHFVKPEEPVTDYRTPWSGLRPLNIQNGIPFLAAREQIAAILKNKVVVGHAIHNDFKVLRLSHPPDMIRDTISCKELREMAELGSNSCGLRKLTQALLGRTIQVGEHCSITDARAAMDLFRLVRTVWEPKLKVKFNQRQARKNHQADQNDDILLNSYLDDHYWPPELFVE</sequence>
<comment type="caution">
    <text evidence="12">The sequence shown here is derived from an EMBL/GenBank/DDBJ whole genome shotgun (WGS) entry which is preliminary data.</text>
</comment>
<evidence type="ECO:0000313" key="13">
    <source>
        <dbReference type="Proteomes" id="UP000245119"/>
    </source>
</evidence>
<dbReference type="GO" id="GO:0003676">
    <property type="term" value="F:nucleic acid binding"/>
    <property type="evidence" value="ECO:0007669"/>
    <property type="project" value="InterPro"/>
</dbReference>
<keyword evidence="13" id="KW-1185">Reference proteome</keyword>
<dbReference type="InterPro" id="IPR037431">
    <property type="entry name" value="REX4_DEDDh_dom"/>
</dbReference>
<dbReference type="PANTHER" id="PTHR12801:SF45">
    <property type="entry name" value="RNA EXONUCLEASE 4"/>
    <property type="match status" value="1"/>
</dbReference>
<dbReference type="InterPro" id="IPR013520">
    <property type="entry name" value="Ribonucl_H"/>
</dbReference>
<dbReference type="Proteomes" id="UP000245119">
    <property type="component" value="Linkage Group LG2"/>
</dbReference>
<name>A0A2T7PSA3_POMCA</name>
<keyword evidence="7" id="KW-0269">Exonuclease</keyword>
<dbReference type="InterPro" id="IPR047021">
    <property type="entry name" value="REXO1/3/4-like"/>
</dbReference>
<accession>A0A2T7PSA3</accession>
<dbReference type="EMBL" id="PZQS01000002">
    <property type="protein sequence ID" value="PVD36299.1"/>
    <property type="molecule type" value="Genomic_DNA"/>
</dbReference>
<evidence type="ECO:0000256" key="6">
    <source>
        <dbReference type="ARBA" id="ARBA00022801"/>
    </source>
</evidence>
<evidence type="ECO:0000256" key="4">
    <source>
        <dbReference type="ARBA" id="ARBA00022552"/>
    </source>
</evidence>
<reference evidence="12 13" key="1">
    <citation type="submission" date="2018-04" db="EMBL/GenBank/DDBJ databases">
        <title>The genome of golden apple snail Pomacea canaliculata provides insight into stress tolerance and invasive adaptation.</title>
        <authorList>
            <person name="Liu C."/>
            <person name="Liu B."/>
            <person name="Ren Y."/>
            <person name="Zhang Y."/>
            <person name="Wang H."/>
            <person name="Li S."/>
            <person name="Jiang F."/>
            <person name="Yin L."/>
            <person name="Zhang G."/>
            <person name="Qian W."/>
            <person name="Fan W."/>
        </authorList>
    </citation>
    <scope>NUCLEOTIDE SEQUENCE [LARGE SCALE GENOMIC DNA]</scope>
    <source>
        <strain evidence="12">SZHN2017</strain>
        <tissue evidence="12">Muscle</tissue>
    </source>
</reference>
<dbReference type="Gene3D" id="3.30.420.10">
    <property type="entry name" value="Ribonuclease H-like superfamily/Ribonuclease H"/>
    <property type="match status" value="1"/>
</dbReference>
<dbReference type="STRING" id="400727.A0A2T7PSA3"/>
<keyword evidence="6" id="KW-0378">Hydrolase</keyword>
<evidence type="ECO:0000256" key="9">
    <source>
        <dbReference type="ARBA" id="ARBA00025599"/>
    </source>
</evidence>
<dbReference type="PANTHER" id="PTHR12801">
    <property type="entry name" value="RNA EXONUCLEASE REXO1 / RECO3 FAMILY MEMBER-RELATED"/>
    <property type="match status" value="1"/>
</dbReference>
<evidence type="ECO:0000256" key="2">
    <source>
        <dbReference type="ARBA" id="ARBA00010489"/>
    </source>
</evidence>
<evidence type="ECO:0000256" key="1">
    <source>
        <dbReference type="ARBA" id="ARBA00004123"/>
    </source>
</evidence>
<dbReference type="InterPro" id="IPR036397">
    <property type="entry name" value="RNaseH_sf"/>
</dbReference>
<dbReference type="CDD" id="cd06144">
    <property type="entry name" value="REX4_like"/>
    <property type="match status" value="1"/>
</dbReference>
<evidence type="ECO:0000313" key="12">
    <source>
        <dbReference type="EMBL" id="PVD36299.1"/>
    </source>
</evidence>
<comment type="similarity">
    <text evidence="2">Belongs to the REXO4 family.</text>
</comment>
<comment type="function">
    <text evidence="9">Exoribonuclease involved in ribosome biosynthesis. Involved in the processing of ITS1, the internal transcribed spacer localized between the 18S and 5.8S rRNAs.</text>
</comment>
<organism evidence="12 13">
    <name type="scientific">Pomacea canaliculata</name>
    <name type="common">Golden apple snail</name>
    <dbReference type="NCBI Taxonomy" id="400727"/>
    <lineage>
        <taxon>Eukaryota</taxon>
        <taxon>Metazoa</taxon>
        <taxon>Spiralia</taxon>
        <taxon>Lophotrochozoa</taxon>
        <taxon>Mollusca</taxon>
        <taxon>Gastropoda</taxon>
        <taxon>Caenogastropoda</taxon>
        <taxon>Architaenioglossa</taxon>
        <taxon>Ampullarioidea</taxon>
        <taxon>Ampullariidae</taxon>
        <taxon>Pomacea</taxon>
    </lineage>
</organism>
<dbReference type="InterPro" id="IPR012337">
    <property type="entry name" value="RNaseH-like_sf"/>
</dbReference>
<gene>
    <name evidence="12" type="ORF">C0Q70_03277</name>
</gene>
<dbReference type="SUPFAM" id="SSF53098">
    <property type="entry name" value="Ribonuclease H-like"/>
    <property type="match status" value="1"/>
</dbReference>
<evidence type="ECO:0000256" key="7">
    <source>
        <dbReference type="ARBA" id="ARBA00022839"/>
    </source>
</evidence>
<protein>
    <recommendedName>
        <fullName evidence="3">RNA exonuclease 4</fullName>
    </recommendedName>
</protein>
<evidence type="ECO:0000256" key="5">
    <source>
        <dbReference type="ARBA" id="ARBA00022722"/>
    </source>
</evidence>
<keyword evidence="5" id="KW-0540">Nuclease</keyword>
<keyword evidence="4" id="KW-0698">rRNA processing</keyword>
<dbReference type="Pfam" id="PF00929">
    <property type="entry name" value="RNase_T"/>
    <property type="match status" value="1"/>
</dbReference>
<evidence type="ECO:0000256" key="8">
    <source>
        <dbReference type="ARBA" id="ARBA00023242"/>
    </source>
</evidence>
<dbReference type="GO" id="GO:0008408">
    <property type="term" value="F:3'-5' exonuclease activity"/>
    <property type="evidence" value="ECO:0007669"/>
    <property type="project" value="InterPro"/>
</dbReference>
<dbReference type="OrthoDB" id="16516at2759"/>
<dbReference type="FunFam" id="3.30.420.10:FF:000007">
    <property type="entry name" value="Interferon-stimulated exonuclease gene 20"/>
    <property type="match status" value="1"/>
</dbReference>
<keyword evidence="8" id="KW-0539">Nucleus</keyword>
<dbReference type="SMART" id="SM00479">
    <property type="entry name" value="EXOIII"/>
    <property type="match status" value="1"/>
</dbReference>
<feature type="domain" description="Exonuclease" evidence="11">
    <location>
        <begin position="200"/>
        <end position="362"/>
    </location>
</feature>
<evidence type="ECO:0000256" key="10">
    <source>
        <dbReference type="SAM" id="MobiDB-lite"/>
    </source>
</evidence>